<name>A0A2V1IVE3_9BACT</name>
<dbReference type="Proteomes" id="UP000244925">
    <property type="component" value="Unassembled WGS sequence"/>
</dbReference>
<evidence type="ECO:0000259" key="1">
    <source>
        <dbReference type="PROSITE" id="PS50943"/>
    </source>
</evidence>
<sequence length="80" mass="8973">MAKYINRIKVVLAEQHKTNLWLARELGKDPATVSKWCTNTAQPSLETLHDIAECLHIDVRTLLNPNDSAIASEPELSYGE</sequence>
<protein>
    <submittedName>
        <fullName evidence="2">XRE family transcriptional regulator</fullName>
    </submittedName>
</protein>
<dbReference type="InterPro" id="IPR001387">
    <property type="entry name" value="Cro/C1-type_HTH"/>
</dbReference>
<dbReference type="SUPFAM" id="SSF47413">
    <property type="entry name" value="lambda repressor-like DNA-binding domains"/>
    <property type="match status" value="1"/>
</dbReference>
<evidence type="ECO:0000313" key="3">
    <source>
        <dbReference type="Proteomes" id="UP000244925"/>
    </source>
</evidence>
<dbReference type="SMART" id="SM00530">
    <property type="entry name" value="HTH_XRE"/>
    <property type="match status" value="1"/>
</dbReference>
<dbReference type="InterPro" id="IPR010982">
    <property type="entry name" value="Lambda_DNA-bd_dom_sf"/>
</dbReference>
<comment type="caution">
    <text evidence="2">The sequence shown here is derived from an EMBL/GenBank/DDBJ whole genome shotgun (WGS) entry which is preliminary data.</text>
</comment>
<dbReference type="GO" id="GO:0003677">
    <property type="term" value="F:DNA binding"/>
    <property type="evidence" value="ECO:0007669"/>
    <property type="project" value="InterPro"/>
</dbReference>
<feature type="domain" description="HTH cro/C1-type" evidence="1">
    <location>
        <begin position="22"/>
        <end position="62"/>
    </location>
</feature>
<reference evidence="3" key="1">
    <citation type="submission" date="2018-02" db="EMBL/GenBank/DDBJ databases">
        <authorList>
            <person name="Clavel T."/>
            <person name="Strowig T."/>
        </authorList>
    </citation>
    <scope>NUCLEOTIDE SEQUENCE [LARGE SCALE GENOMIC DNA]</scope>
    <source>
        <strain evidence="3">DSM 100764</strain>
    </source>
</reference>
<dbReference type="PROSITE" id="PS50943">
    <property type="entry name" value="HTH_CROC1"/>
    <property type="match status" value="1"/>
</dbReference>
<dbReference type="GeneID" id="93424773"/>
<dbReference type="Pfam" id="PF13443">
    <property type="entry name" value="HTH_26"/>
    <property type="match status" value="1"/>
</dbReference>
<dbReference type="RefSeq" id="WP_107036557.1">
    <property type="nucleotide sequence ID" value="NZ_CAOOML010000009.1"/>
</dbReference>
<accession>A0A2V1IVE3</accession>
<proteinExistence type="predicted"/>
<dbReference type="EMBL" id="PUBV01000021">
    <property type="protein sequence ID" value="PWB06674.1"/>
    <property type="molecule type" value="Genomic_DNA"/>
</dbReference>
<evidence type="ECO:0000313" key="2">
    <source>
        <dbReference type="EMBL" id="PWB06674.1"/>
    </source>
</evidence>
<keyword evidence="3" id="KW-1185">Reference proteome</keyword>
<dbReference type="Gene3D" id="1.10.260.40">
    <property type="entry name" value="lambda repressor-like DNA-binding domains"/>
    <property type="match status" value="1"/>
</dbReference>
<dbReference type="CDD" id="cd00093">
    <property type="entry name" value="HTH_XRE"/>
    <property type="match status" value="1"/>
</dbReference>
<gene>
    <name evidence="2" type="ORF">C5O25_09575</name>
</gene>
<organism evidence="2 3">
    <name type="scientific">Paramuribaculum intestinale</name>
    <dbReference type="NCBI Taxonomy" id="2094151"/>
    <lineage>
        <taxon>Bacteria</taxon>
        <taxon>Pseudomonadati</taxon>
        <taxon>Bacteroidota</taxon>
        <taxon>Bacteroidia</taxon>
        <taxon>Bacteroidales</taxon>
        <taxon>Muribaculaceae</taxon>
        <taxon>Paramuribaculum</taxon>
    </lineage>
</organism>
<dbReference type="AlphaFoldDB" id="A0A2V1IVE3"/>